<dbReference type="InterPro" id="IPR009100">
    <property type="entry name" value="AcylCoA_DH/oxidase_NM_dom_sf"/>
</dbReference>
<keyword evidence="4 5" id="KW-0274">FAD</keyword>
<dbReference type="Pfam" id="PF02771">
    <property type="entry name" value="Acyl-CoA_dh_N"/>
    <property type="match status" value="1"/>
</dbReference>
<keyword evidence="3 5" id="KW-0285">Flavoprotein</keyword>
<dbReference type="InterPro" id="IPR037069">
    <property type="entry name" value="AcylCoA_DH/ox_N_sf"/>
</dbReference>
<evidence type="ECO:0000313" key="10">
    <source>
        <dbReference type="Proteomes" id="UP000248889"/>
    </source>
</evidence>
<reference evidence="9 10" key="1">
    <citation type="submission" date="2018-06" db="EMBL/GenBank/DDBJ databases">
        <title>Streptacidiphilus pinicola sp. nov., isolated from pine grove soil.</title>
        <authorList>
            <person name="Roh S.G."/>
            <person name="Park S."/>
            <person name="Kim M.-K."/>
            <person name="Yun B.-R."/>
            <person name="Park J."/>
            <person name="Kim M.J."/>
            <person name="Kim Y.S."/>
            <person name="Kim S.B."/>
        </authorList>
    </citation>
    <scope>NUCLEOTIDE SEQUENCE [LARGE SCALE GENOMIC DNA]</scope>
    <source>
        <strain evidence="9 10">MMS16-CNU450</strain>
    </source>
</reference>
<gene>
    <name evidence="9" type="ORF">DN069_38645</name>
</gene>
<dbReference type="Gene3D" id="1.10.540.10">
    <property type="entry name" value="Acyl-CoA dehydrogenase/oxidase, N-terminal domain"/>
    <property type="match status" value="1"/>
</dbReference>
<dbReference type="InterPro" id="IPR046373">
    <property type="entry name" value="Acyl-CoA_Oxase/DH_mid-dom_sf"/>
</dbReference>
<dbReference type="AlphaFoldDB" id="A0A2X0JU06"/>
<comment type="caution">
    <text evidence="9">The sequence shown here is derived from an EMBL/GenBank/DDBJ whole genome shotgun (WGS) entry which is preliminary data.</text>
</comment>
<evidence type="ECO:0000256" key="2">
    <source>
        <dbReference type="ARBA" id="ARBA00009347"/>
    </source>
</evidence>
<evidence type="ECO:0000259" key="6">
    <source>
        <dbReference type="Pfam" id="PF00441"/>
    </source>
</evidence>
<dbReference type="Pfam" id="PF00441">
    <property type="entry name" value="Acyl-CoA_dh_1"/>
    <property type="match status" value="1"/>
</dbReference>
<dbReference type="InterPro" id="IPR006091">
    <property type="entry name" value="Acyl-CoA_Oxase/DH_mid-dom"/>
</dbReference>
<dbReference type="SUPFAM" id="SSF56645">
    <property type="entry name" value="Acyl-CoA dehydrogenase NM domain-like"/>
    <property type="match status" value="1"/>
</dbReference>
<dbReference type="InterPro" id="IPR009075">
    <property type="entry name" value="AcylCo_DH/oxidase_C"/>
</dbReference>
<dbReference type="Proteomes" id="UP000248889">
    <property type="component" value="Unassembled WGS sequence"/>
</dbReference>
<comment type="cofactor">
    <cofactor evidence="1 5">
        <name>FAD</name>
        <dbReference type="ChEBI" id="CHEBI:57692"/>
    </cofactor>
</comment>
<dbReference type="PANTHER" id="PTHR43884:SF12">
    <property type="entry name" value="ISOVALERYL-COA DEHYDROGENASE, MITOCHONDRIAL-RELATED"/>
    <property type="match status" value="1"/>
</dbReference>
<accession>A0A2X0JU06</accession>
<evidence type="ECO:0000256" key="1">
    <source>
        <dbReference type="ARBA" id="ARBA00001974"/>
    </source>
</evidence>
<organism evidence="9 10">
    <name type="scientific">Streptacidiphilus pinicola</name>
    <dbReference type="NCBI Taxonomy" id="2219663"/>
    <lineage>
        <taxon>Bacteria</taxon>
        <taxon>Bacillati</taxon>
        <taxon>Actinomycetota</taxon>
        <taxon>Actinomycetes</taxon>
        <taxon>Kitasatosporales</taxon>
        <taxon>Streptomycetaceae</taxon>
        <taxon>Streptacidiphilus</taxon>
    </lineage>
</organism>
<evidence type="ECO:0000256" key="4">
    <source>
        <dbReference type="ARBA" id="ARBA00022827"/>
    </source>
</evidence>
<dbReference type="PANTHER" id="PTHR43884">
    <property type="entry name" value="ACYL-COA DEHYDROGENASE"/>
    <property type="match status" value="1"/>
</dbReference>
<evidence type="ECO:0000256" key="3">
    <source>
        <dbReference type="ARBA" id="ARBA00022630"/>
    </source>
</evidence>
<dbReference type="InterPro" id="IPR013786">
    <property type="entry name" value="AcylCoA_DH/ox_N"/>
</dbReference>
<dbReference type="Gene3D" id="2.40.110.10">
    <property type="entry name" value="Butyryl-CoA Dehydrogenase, subunit A, domain 2"/>
    <property type="match status" value="1"/>
</dbReference>
<keyword evidence="10" id="KW-1185">Reference proteome</keyword>
<sequence length="378" mass="39207">MLEGTRAETEPVLDSGLLDVLREASVRTARSGRPDEEALRAVRGSGLLGLVVPVEYGGAGRGASEVNAVVGEVARVDPSTAIILFQHYAVSARISEWGTPAQQARLLPEMAAGRVLAASAWSETGAGAAKKRLASTGRADADGFWTLDGAKSFTTGAGIADLYLVLVQTSEAEPETKLDDSRYGSQGQTFFLVGADNPGLTPDLSLDLAGMRGSATGFVSLSGCRVADEDRLGPLGRATEIIAGVRETGATLGAVSAGIARALLELARAHAARAGVSADSPLSARLVDLATSVEAIQAVVTRAGRREAPEPGIATLHSKLFASQAAEQIALEVSRLMGSAGYVMNHRLNTLLADARAVALMGPANQLCRELIAVSWQR</sequence>
<evidence type="ECO:0000313" key="9">
    <source>
        <dbReference type="EMBL" id="RAG80345.1"/>
    </source>
</evidence>
<feature type="domain" description="Acyl-CoA oxidase/dehydrogenase middle" evidence="7">
    <location>
        <begin position="119"/>
        <end position="222"/>
    </location>
</feature>
<feature type="domain" description="Acyl-CoA dehydrogenase/oxidase C-terminal" evidence="6">
    <location>
        <begin position="250"/>
        <end position="373"/>
    </location>
</feature>
<dbReference type="Pfam" id="PF02770">
    <property type="entry name" value="Acyl-CoA_dh_M"/>
    <property type="match status" value="1"/>
</dbReference>
<proteinExistence type="inferred from homology"/>
<dbReference type="EMBL" id="QKYN01000254">
    <property type="protein sequence ID" value="RAG80345.1"/>
    <property type="molecule type" value="Genomic_DNA"/>
</dbReference>
<dbReference type="SUPFAM" id="SSF47203">
    <property type="entry name" value="Acyl-CoA dehydrogenase C-terminal domain-like"/>
    <property type="match status" value="1"/>
</dbReference>
<comment type="similarity">
    <text evidence="2 5">Belongs to the acyl-CoA dehydrogenase family.</text>
</comment>
<keyword evidence="5" id="KW-0560">Oxidoreductase</keyword>
<dbReference type="GO" id="GO:0050660">
    <property type="term" value="F:flavin adenine dinucleotide binding"/>
    <property type="evidence" value="ECO:0007669"/>
    <property type="project" value="InterPro"/>
</dbReference>
<evidence type="ECO:0000256" key="5">
    <source>
        <dbReference type="RuleBase" id="RU362125"/>
    </source>
</evidence>
<evidence type="ECO:0000259" key="7">
    <source>
        <dbReference type="Pfam" id="PF02770"/>
    </source>
</evidence>
<feature type="domain" description="Acyl-CoA dehydrogenase/oxidase N-terminal" evidence="8">
    <location>
        <begin position="30"/>
        <end position="113"/>
    </location>
</feature>
<dbReference type="InterPro" id="IPR036250">
    <property type="entry name" value="AcylCo_DH-like_C"/>
</dbReference>
<name>A0A2X0JU06_9ACTN</name>
<dbReference type="OrthoDB" id="9802447at2"/>
<protein>
    <submittedName>
        <fullName evidence="9">Acyl-CoA dehydrogenase</fullName>
    </submittedName>
</protein>
<dbReference type="Gene3D" id="1.20.140.10">
    <property type="entry name" value="Butyryl-CoA Dehydrogenase, subunit A, domain 3"/>
    <property type="match status" value="1"/>
</dbReference>
<dbReference type="GO" id="GO:0003995">
    <property type="term" value="F:acyl-CoA dehydrogenase activity"/>
    <property type="evidence" value="ECO:0007669"/>
    <property type="project" value="TreeGrafter"/>
</dbReference>
<evidence type="ECO:0000259" key="8">
    <source>
        <dbReference type="Pfam" id="PF02771"/>
    </source>
</evidence>